<proteinExistence type="predicted"/>
<reference evidence="1" key="1">
    <citation type="journal article" date="2020" name="G3 (Bethesda)">
        <title>High-Quality Assemblies for Three Invasive Social Wasps from the &lt;i&gt;Vespula&lt;/i&gt; Genus.</title>
        <authorList>
            <person name="Harrop T.W.R."/>
            <person name="Guhlin J."/>
            <person name="McLaughlin G.M."/>
            <person name="Permina E."/>
            <person name="Stockwell P."/>
            <person name="Gilligan J."/>
            <person name="Le Lec M.F."/>
            <person name="Gruber M.A.M."/>
            <person name="Quinn O."/>
            <person name="Lovegrove M."/>
            <person name="Duncan E.J."/>
            <person name="Remnant E.J."/>
            <person name="Van Eeckhoven J."/>
            <person name="Graham B."/>
            <person name="Knapp R.A."/>
            <person name="Langford K.W."/>
            <person name="Kronenberg Z."/>
            <person name="Press M.O."/>
            <person name="Eacker S.M."/>
            <person name="Wilson-Rankin E.E."/>
            <person name="Purcell J."/>
            <person name="Lester P.J."/>
            <person name="Dearden P.K."/>
        </authorList>
    </citation>
    <scope>NUCLEOTIDE SEQUENCE</scope>
    <source>
        <strain evidence="1">Volc-1</strain>
    </source>
</reference>
<dbReference type="EMBL" id="JACSDY010000001">
    <property type="protein sequence ID" value="KAF7439329.1"/>
    <property type="molecule type" value="Genomic_DNA"/>
</dbReference>
<dbReference type="AlphaFoldDB" id="A0A834PGK9"/>
<evidence type="ECO:0000313" key="2">
    <source>
        <dbReference type="Proteomes" id="UP000600918"/>
    </source>
</evidence>
<evidence type="ECO:0000313" key="1">
    <source>
        <dbReference type="EMBL" id="KAF7439329.1"/>
    </source>
</evidence>
<gene>
    <name evidence="1" type="ORF">H0235_001720</name>
</gene>
<sequence length="102" mass="11889">MSNTLRSEDFREMPSFSVKNVRSWTKVNHKIGIDSKTITTVRKPAISELEPVTELEIHRYRPHRDLSIGVDTFHHFGVCPWLRIIISSRNGREWQSSGERKA</sequence>
<comment type="caution">
    <text evidence="1">The sequence shown here is derived from an EMBL/GenBank/DDBJ whole genome shotgun (WGS) entry which is preliminary data.</text>
</comment>
<keyword evidence="2" id="KW-1185">Reference proteome</keyword>
<name>A0A834PGK9_VESPE</name>
<protein>
    <submittedName>
        <fullName evidence="1">Uncharacterized protein</fullName>
    </submittedName>
</protein>
<dbReference type="Proteomes" id="UP000600918">
    <property type="component" value="Unassembled WGS sequence"/>
</dbReference>
<accession>A0A834PGK9</accession>
<organism evidence="1 2">
    <name type="scientific">Vespula pensylvanica</name>
    <name type="common">Western yellow jacket</name>
    <name type="synonym">Wasp</name>
    <dbReference type="NCBI Taxonomy" id="30213"/>
    <lineage>
        <taxon>Eukaryota</taxon>
        <taxon>Metazoa</taxon>
        <taxon>Ecdysozoa</taxon>
        <taxon>Arthropoda</taxon>
        <taxon>Hexapoda</taxon>
        <taxon>Insecta</taxon>
        <taxon>Pterygota</taxon>
        <taxon>Neoptera</taxon>
        <taxon>Endopterygota</taxon>
        <taxon>Hymenoptera</taxon>
        <taxon>Apocrita</taxon>
        <taxon>Aculeata</taxon>
        <taxon>Vespoidea</taxon>
        <taxon>Vespidae</taxon>
        <taxon>Vespinae</taxon>
        <taxon>Vespula</taxon>
    </lineage>
</organism>